<dbReference type="Gene3D" id="3.30.565.10">
    <property type="entry name" value="Histidine kinase-like ATPase, C-terminal domain"/>
    <property type="match status" value="1"/>
</dbReference>
<evidence type="ECO:0000256" key="1">
    <source>
        <dbReference type="ARBA" id="ARBA00000085"/>
    </source>
</evidence>
<dbReference type="CDD" id="cd00075">
    <property type="entry name" value="HATPase"/>
    <property type="match status" value="1"/>
</dbReference>
<dbReference type="GO" id="GO:0000155">
    <property type="term" value="F:phosphorelay sensor kinase activity"/>
    <property type="evidence" value="ECO:0007669"/>
    <property type="project" value="InterPro"/>
</dbReference>
<dbReference type="InterPro" id="IPR018062">
    <property type="entry name" value="HTH_AraC-typ_CS"/>
</dbReference>
<dbReference type="InterPro" id="IPR018060">
    <property type="entry name" value="HTH_AraC"/>
</dbReference>
<dbReference type="InterPro" id="IPR003661">
    <property type="entry name" value="HisK_dim/P_dom"/>
</dbReference>
<dbReference type="Gene3D" id="3.40.50.2300">
    <property type="match status" value="1"/>
</dbReference>
<evidence type="ECO:0000259" key="14">
    <source>
        <dbReference type="PROSITE" id="PS01124"/>
    </source>
</evidence>
<evidence type="ECO:0000259" key="15">
    <source>
        <dbReference type="PROSITE" id="PS50109"/>
    </source>
</evidence>
<evidence type="ECO:0000256" key="5">
    <source>
        <dbReference type="ARBA" id="ARBA00022741"/>
    </source>
</evidence>
<dbReference type="SMART" id="SM00448">
    <property type="entry name" value="REC"/>
    <property type="match status" value="1"/>
</dbReference>
<evidence type="ECO:0000256" key="6">
    <source>
        <dbReference type="ARBA" id="ARBA00022777"/>
    </source>
</evidence>
<dbReference type="RefSeq" id="WP_093919550.1">
    <property type="nucleotide sequence ID" value="NZ_FONW01000003.1"/>
</dbReference>
<dbReference type="EC" id="2.7.13.3" evidence="2"/>
<evidence type="ECO:0000256" key="7">
    <source>
        <dbReference type="ARBA" id="ARBA00022840"/>
    </source>
</evidence>
<dbReference type="STRING" id="655355.SAMN05216283_103121"/>
<evidence type="ECO:0000256" key="2">
    <source>
        <dbReference type="ARBA" id="ARBA00012438"/>
    </source>
</evidence>
<keyword evidence="11" id="KW-0804">Transcription</keyword>
<feature type="domain" description="Response regulatory" evidence="16">
    <location>
        <begin position="1095"/>
        <end position="1210"/>
    </location>
</feature>
<dbReference type="FunFam" id="2.60.40.10:FF:000791">
    <property type="entry name" value="Two-component system sensor histidine kinase/response regulator"/>
    <property type="match status" value="1"/>
</dbReference>
<dbReference type="Gene3D" id="2.60.40.10">
    <property type="entry name" value="Immunoglobulins"/>
    <property type="match status" value="1"/>
</dbReference>
<feature type="domain" description="HTH araC/xylS-type" evidence="14">
    <location>
        <begin position="1241"/>
        <end position="1340"/>
    </location>
</feature>
<evidence type="ECO:0000256" key="10">
    <source>
        <dbReference type="ARBA" id="ARBA00023125"/>
    </source>
</evidence>
<name>A0A1I2GW82_9BACT</name>
<dbReference type="SUPFAM" id="SSF47384">
    <property type="entry name" value="Homodimeric domain of signal transducing histidine kinase"/>
    <property type="match status" value="1"/>
</dbReference>
<keyword evidence="18" id="KW-1185">Reference proteome</keyword>
<evidence type="ECO:0000256" key="4">
    <source>
        <dbReference type="ARBA" id="ARBA00022679"/>
    </source>
</evidence>
<dbReference type="Pfam" id="PF07494">
    <property type="entry name" value="Reg_prop"/>
    <property type="match status" value="3"/>
</dbReference>
<dbReference type="InterPro" id="IPR004358">
    <property type="entry name" value="Sig_transdc_His_kin-like_C"/>
</dbReference>
<proteinExistence type="predicted"/>
<dbReference type="SMART" id="SM00387">
    <property type="entry name" value="HATPase_c"/>
    <property type="match status" value="1"/>
</dbReference>
<sequence length="1346" mass="153529">MKQVALLLLITIPITCFSEYKFKKITTKEGLSLDNIDCIAQDREGLLYFGANEINLYDGNSIQNYSLVKTSGFGSKVKAIIPISTGKILFGTLDSGLFLFDKETERITPLPLLLNSDSLNLPIISLHDDQQGKLWIGTLNRGLFSIEIKDVLELKIQESVACKKYPGSEDYEINSICSSQQQIWLGTRFNGLLEMTKIDTQFSKLSKSEIPLSSQNIWTIKRFGNSLFIGTQAGLNIFHFKTMKSNVYLQKPSNPTLSNNIIRAICKDKFGTLWVGTQEDGLYALNFRNKEPEISHYKNIPTNSNTLNVNKILSLYTDRHNNLWIGTWNGGVNLLNLHDQQFITIRNKGKANNLSENMIWAIAEKAAGEYWLGTHGSGLCKFEKDQPYFSEQLKTKTINSVSDLYFDKNRKILWVGTWGNGLKAFSYPHMNPEFSQQLDSSLLKEDRIYQIVEDEHGVLWIGTVTHGLFSINLKNNDNTIKQHPFFKQTALDSGLKNVEIRAIIPDKNNVLWIGSLTKGLFKAKTDDRGNIVDMKSIQSIKLPHEKQIPIRSLYLDSQQTLWIGQENGVIKCYNTQLDSFKLFTHTPNNIASAFTEDHKGNIWIASYHGLISYHIASGEKQEFLTETCFYTLFFDTKTNEMITGSNKGIFSFYPSQLKKDPFYPEIIFSELKIFNTTIKPGEKIEGTTPLTKAINYTEQLTLPYSCNVFTINTTALSYSSQHKNQLYYKLENFERSWNQKTGAATSISYTNLSPGEYTLKVKTANKDNTWNPKIRHLKIKILPPWWRTDMAYTGYSLIVMLIGFIIYRIIKARIDIKQALHIEKIKQEQKDQLNELKLSFFTNISHEIRTPLTLILGPLESMLQDEQAKTPRYRQLTLMQKNANLLLNMVNEVLDFRKMEKEKITLKVIELNLNEFILQILGQFEGEANRKNITLKFFTESQNTKLWADENLLQKILFNLISNAIRFTPPKGSIQLSIEENQTAIRITVADNGIGIESKDLPQIFDRFYQSSYSNTSGGSGIGLSLVKTMVELHKGSLSVESQPGKGSSFAIEFQKGKAHYSSTDIRDLKFRDNTPGKDSSIEEKVDTSSSNRHRILIIDDNDDMRFYLKESLTKYFNIIDFDNAREGFTYLLKNDISLIVCDIMMPGIDGIEFCKQIKSELKTSHIPIILLTAKTATESIIEGYEKGADDYIGKPFSIELVKTRINNLIAQRERLQQKIKTLNLEPSNISPTSLDEQFLRKTIALIEQNISNHDYTAEHMGKALGISPDSLYRKIKNLTGMSTTKFIRMIRLKRAAQLLKSTDYTISEILYGVGFTNPSYFAKCFKQQFGISASEYQKHKTPQLE</sequence>
<keyword evidence="5" id="KW-0547">Nucleotide-binding</keyword>
<evidence type="ECO:0000259" key="16">
    <source>
        <dbReference type="PROSITE" id="PS50110"/>
    </source>
</evidence>
<dbReference type="InterPro" id="IPR036097">
    <property type="entry name" value="HisK_dim/P_sf"/>
</dbReference>
<dbReference type="PANTHER" id="PTHR43547:SF2">
    <property type="entry name" value="HYBRID SIGNAL TRANSDUCTION HISTIDINE KINASE C"/>
    <property type="match status" value="1"/>
</dbReference>
<dbReference type="InterPro" id="IPR003594">
    <property type="entry name" value="HATPase_dom"/>
</dbReference>
<comment type="catalytic activity">
    <reaction evidence="1">
        <text>ATP + protein L-histidine = ADP + protein N-phospho-L-histidine.</text>
        <dbReference type="EC" id="2.7.13.3"/>
    </reaction>
</comment>
<keyword evidence="7" id="KW-0067">ATP-binding</keyword>
<evidence type="ECO:0000256" key="12">
    <source>
        <dbReference type="PROSITE-ProRule" id="PRU00169"/>
    </source>
</evidence>
<organism evidence="17 18">
    <name type="scientific">Sunxiuqinia elliptica</name>
    <dbReference type="NCBI Taxonomy" id="655355"/>
    <lineage>
        <taxon>Bacteria</taxon>
        <taxon>Pseudomonadati</taxon>
        <taxon>Bacteroidota</taxon>
        <taxon>Bacteroidia</taxon>
        <taxon>Marinilabiliales</taxon>
        <taxon>Prolixibacteraceae</taxon>
        <taxon>Sunxiuqinia</taxon>
    </lineage>
</organism>
<evidence type="ECO:0000256" key="11">
    <source>
        <dbReference type="ARBA" id="ARBA00023163"/>
    </source>
</evidence>
<dbReference type="InterPro" id="IPR013783">
    <property type="entry name" value="Ig-like_fold"/>
</dbReference>
<dbReference type="EMBL" id="FONW01000003">
    <property type="protein sequence ID" value="SFF20841.1"/>
    <property type="molecule type" value="Genomic_DNA"/>
</dbReference>
<keyword evidence="9" id="KW-0805">Transcription regulation</keyword>
<dbReference type="InterPro" id="IPR015943">
    <property type="entry name" value="WD40/YVTN_repeat-like_dom_sf"/>
</dbReference>
<dbReference type="PANTHER" id="PTHR43547">
    <property type="entry name" value="TWO-COMPONENT HISTIDINE KINASE"/>
    <property type="match status" value="1"/>
</dbReference>
<dbReference type="InterPro" id="IPR011110">
    <property type="entry name" value="Reg_prop"/>
</dbReference>
<dbReference type="SMART" id="SM00388">
    <property type="entry name" value="HisKA"/>
    <property type="match status" value="1"/>
</dbReference>
<dbReference type="PROSITE" id="PS01124">
    <property type="entry name" value="HTH_ARAC_FAMILY_2"/>
    <property type="match status" value="1"/>
</dbReference>
<dbReference type="Pfam" id="PF00512">
    <property type="entry name" value="HisKA"/>
    <property type="match status" value="1"/>
</dbReference>
<keyword evidence="6" id="KW-0418">Kinase</keyword>
<dbReference type="InterPro" id="IPR005467">
    <property type="entry name" value="His_kinase_dom"/>
</dbReference>
<keyword evidence="3 12" id="KW-0597">Phosphoprotein</keyword>
<reference evidence="17 18" key="1">
    <citation type="submission" date="2016-10" db="EMBL/GenBank/DDBJ databases">
        <authorList>
            <person name="de Groot N.N."/>
        </authorList>
    </citation>
    <scope>NUCLEOTIDE SEQUENCE [LARGE SCALE GENOMIC DNA]</scope>
    <source>
        <strain evidence="17 18">CGMCC 1.9156</strain>
    </source>
</reference>
<dbReference type="Pfam" id="PF00072">
    <property type="entry name" value="Response_reg"/>
    <property type="match status" value="1"/>
</dbReference>
<dbReference type="GO" id="GO:0005524">
    <property type="term" value="F:ATP binding"/>
    <property type="evidence" value="ECO:0007669"/>
    <property type="project" value="UniProtKB-KW"/>
</dbReference>
<feature type="coiled-coil region" evidence="13">
    <location>
        <begin position="1199"/>
        <end position="1226"/>
    </location>
</feature>
<feature type="modified residue" description="4-aspartylphosphate" evidence="12">
    <location>
        <position position="1143"/>
    </location>
</feature>
<protein>
    <recommendedName>
        <fullName evidence="2">histidine kinase</fullName>
        <ecNumber evidence="2">2.7.13.3</ecNumber>
    </recommendedName>
</protein>
<evidence type="ECO:0000313" key="17">
    <source>
        <dbReference type="EMBL" id="SFF20841.1"/>
    </source>
</evidence>
<dbReference type="PRINTS" id="PR00344">
    <property type="entry name" value="BCTRLSENSOR"/>
</dbReference>
<dbReference type="InterPro" id="IPR009057">
    <property type="entry name" value="Homeodomain-like_sf"/>
</dbReference>
<dbReference type="InterPro" id="IPR011123">
    <property type="entry name" value="Y_Y_Y"/>
</dbReference>
<dbReference type="Pfam" id="PF07495">
    <property type="entry name" value="Y_Y_Y"/>
    <property type="match status" value="1"/>
</dbReference>
<dbReference type="Gene3D" id="1.10.287.130">
    <property type="match status" value="1"/>
</dbReference>
<feature type="domain" description="Histidine kinase" evidence="15">
    <location>
        <begin position="843"/>
        <end position="1058"/>
    </location>
</feature>
<gene>
    <name evidence="17" type="ORF">SAMN05216283_103121</name>
</gene>
<accession>A0A1I2GW82</accession>
<dbReference type="PROSITE" id="PS50109">
    <property type="entry name" value="HIS_KIN"/>
    <property type="match status" value="1"/>
</dbReference>
<dbReference type="FunFam" id="3.30.565.10:FF:000037">
    <property type="entry name" value="Hybrid sensor histidine kinase/response regulator"/>
    <property type="match status" value="1"/>
</dbReference>
<dbReference type="Gene3D" id="2.130.10.10">
    <property type="entry name" value="YVTN repeat-like/Quinoprotein amine dehydrogenase"/>
    <property type="match status" value="2"/>
</dbReference>
<keyword evidence="8" id="KW-0902">Two-component regulatory system</keyword>
<dbReference type="CDD" id="cd00082">
    <property type="entry name" value="HisKA"/>
    <property type="match status" value="1"/>
</dbReference>
<dbReference type="SUPFAM" id="SSF50998">
    <property type="entry name" value="Quinoprotein alcohol dehydrogenase-like"/>
    <property type="match status" value="1"/>
</dbReference>
<dbReference type="SUPFAM" id="SSF52172">
    <property type="entry name" value="CheY-like"/>
    <property type="match status" value="1"/>
</dbReference>
<keyword evidence="13" id="KW-0175">Coiled coil</keyword>
<keyword evidence="10" id="KW-0238">DNA-binding</keyword>
<evidence type="ECO:0000256" key="3">
    <source>
        <dbReference type="ARBA" id="ARBA00022553"/>
    </source>
</evidence>
<dbReference type="CDD" id="cd17574">
    <property type="entry name" value="REC_OmpR"/>
    <property type="match status" value="1"/>
</dbReference>
<evidence type="ECO:0000256" key="9">
    <source>
        <dbReference type="ARBA" id="ARBA00023015"/>
    </source>
</evidence>
<dbReference type="PROSITE" id="PS50110">
    <property type="entry name" value="RESPONSE_REGULATORY"/>
    <property type="match status" value="1"/>
</dbReference>
<dbReference type="SMART" id="SM00342">
    <property type="entry name" value="HTH_ARAC"/>
    <property type="match status" value="1"/>
</dbReference>
<dbReference type="GO" id="GO:0003700">
    <property type="term" value="F:DNA-binding transcription factor activity"/>
    <property type="evidence" value="ECO:0007669"/>
    <property type="project" value="InterPro"/>
</dbReference>
<dbReference type="SUPFAM" id="SSF55874">
    <property type="entry name" value="ATPase domain of HSP90 chaperone/DNA topoisomerase II/histidine kinase"/>
    <property type="match status" value="1"/>
</dbReference>
<dbReference type="FunFam" id="1.10.287.130:FF:000034">
    <property type="entry name" value="Two-component system sensor histidine kinase/response regulator"/>
    <property type="match status" value="1"/>
</dbReference>
<dbReference type="Proteomes" id="UP000198964">
    <property type="component" value="Unassembled WGS sequence"/>
</dbReference>
<dbReference type="GO" id="GO:0043565">
    <property type="term" value="F:sequence-specific DNA binding"/>
    <property type="evidence" value="ECO:0007669"/>
    <property type="project" value="InterPro"/>
</dbReference>
<evidence type="ECO:0000313" key="18">
    <source>
        <dbReference type="Proteomes" id="UP000198964"/>
    </source>
</evidence>
<dbReference type="Pfam" id="PF02518">
    <property type="entry name" value="HATPase_c"/>
    <property type="match status" value="1"/>
</dbReference>
<dbReference type="PROSITE" id="PS00041">
    <property type="entry name" value="HTH_ARAC_FAMILY_1"/>
    <property type="match status" value="1"/>
</dbReference>
<evidence type="ECO:0000256" key="8">
    <source>
        <dbReference type="ARBA" id="ARBA00023012"/>
    </source>
</evidence>
<dbReference type="InterPro" id="IPR001789">
    <property type="entry name" value="Sig_transdc_resp-reg_receiver"/>
</dbReference>
<keyword evidence="4" id="KW-0808">Transferase</keyword>
<dbReference type="Gene3D" id="1.10.10.60">
    <property type="entry name" value="Homeodomain-like"/>
    <property type="match status" value="1"/>
</dbReference>
<dbReference type="InterPro" id="IPR036890">
    <property type="entry name" value="HATPase_C_sf"/>
</dbReference>
<dbReference type="SUPFAM" id="SSF63829">
    <property type="entry name" value="Calcium-dependent phosphotriesterase"/>
    <property type="match status" value="1"/>
</dbReference>
<dbReference type="SUPFAM" id="SSF46689">
    <property type="entry name" value="Homeodomain-like"/>
    <property type="match status" value="1"/>
</dbReference>
<evidence type="ECO:0000256" key="13">
    <source>
        <dbReference type="SAM" id="Coils"/>
    </source>
</evidence>
<dbReference type="InterPro" id="IPR011047">
    <property type="entry name" value="Quinoprotein_ADH-like_sf"/>
</dbReference>
<dbReference type="Pfam" id="PF12833">
    <property type="entry name" value="HTH_18"/>
    <property type="match status" value="1"/>
</dbReference>
<dbReference type="InterPro" id="IPR011006">
    <property type="entry name" value="CheY-like_superfamily"/>
</dbReference>